<keyword evidence="3" id="KW-1185">Reference proteome</keyword>
<protein>
    <submittedName>
        <fullName evidence="2">Uncharacterized protein</fullName>
    </submittedName>
</protein>
<evidence type="ECO:0000256" key="1">
    <source>
        <dbReference type="SAM" id="MobiDB-lite"/>
    </source>
</evidence>
<comment type="caution">
    <text evidence="2">The sequence shown here is derived from an EMBL/GenBank/DDBJ whole genome shotgun (WGS) entry which is preliminary data.</text>
</comment>
<organism evidence="2 3">
    <name type="scientific">Boletus edulis BED1</name>
    <dbReference type="NCBI Taxonomy" id="1328754"/>
    <lineage>
        <taxon>Eukaryota</taxon>
        <taxon>Fungi</taxon>
        <taxon>Dikarya</taxon>
        <taxon>Basidiomycota</taxon>
        <taxon>Agaricomycotina</taxon>
        <taxon>Agaricomycetes</taxon>
        <taxon>Agaricomycetidae</taxon>
        <taxon>Boletales</taxon>
        <taxon>Boletineae</taxon>
        <taxon>Boletaceae</taxon>
        <taxon>Boletoideae</taxon>
        <taxon>Boletus</taxon>
    </lineage>
</organism>
<reference evidence="2" key="2">
    <citation type="journal article" date="2020" name="Nat. Commun.">
        <title>Large-scale genome sequencing of mycorrhizal fungi provides insights into the early evolution of symbiotic traits.</title>
        <authorList>
            <person name="Miyauchi S."/>
            <person name="Kiss E."/>
            <person name="Kuo A."/>
            <person name="Drula E."/>
            <person name="Kohler A."/>
            <person name="Sanchez-Garcia M."/>
            <person name="Morin E."/>
            <person name="Andreopoulos B."/>
            <person name="Barry K.W."/>
            <person name="Bonito G."/>
            <person name="Buee M."/>
            <person name="Carver A."/>
            <person name="Chen C."/>
            <person name="Cichocki N."/>
            <person name="Clum A."/>
            <person name="Culley D."/>
            <person name="Crous P.W."/>
            <person name="Fauchery L."/>
            <person name="Girlanda M."/>
            <person name="Hayes R.D."/>
            <person name="Keri Z."/>
            <person name="LaButti K."/>
            <person name="Lipzen A."/>
            <person name="Lombard V."/>
            <person name="Magnuson J."/>
            <person name="Maillard F."/>
            <person name="Murat C."/>
            <person name="Nolan M."/>
            <person name="Ohm R.A."/>
            <person name="Pangilinan J."/>
            <person name="Pereira M.F."/>
            <person name="Perotto S."/>
            <person name="Peter M."/>
            <person name="Pfister S."/>
            <person name="Riley R."/>
            <person name="Sitrit Y."/>
            <person name="Stielow J.B."/>
            <person name="Szollosi G."/>
            <person name="Zifcakova L."/>
            <person name="Stursova M."/>
            <person name="Spatafora J.W."/>
            <person name="Tedersoo L."/>
            <person name="Vaario L.M."/>
            <person name="Yamada A."/>
            <person name="Yan M."/>
            <person name="Wang P."/>
            <person name="Xu J."/>
            <person name="Bruns T."/>
            <person name="Baldrian P."/>
            <person name="Vilgalys R."/>
            <person name="Dunand C."/>
            <person name="Henrissat B."/>
            <person name="Grigoriev I.V."/>
            <person name="Hibbett D."/>
            <person name="Nagy L.G."/>
            <person name="Martin F.M."/>
        </authorList>
    </citation>
    <scope>NUCLEOTIDE SEQUENCE</scope>
    <source>
        <strain evidence="2">BED1</strain>
    </source>
</reference>
<reference evidence="2" key="1">
    <citation type="submission" date="2019-10" db="EMBL/GenBank/DDBJ databases">
        <authorList>
            <consortium name="DOE Joint Genome Institute"/>
            <person name="Kuo A."/>
            <person name="Miyauchi S."/>
            <person name="Kiss E."/>
            <person name="Drula E."/>
            <person name="Kohler A."/>
            <person name="Sanchez-Garcia M."/>
            <person name="Andreopoulos B."/>
            <person name="Barry K.W."/>
            <person name="Bonito G."/>
            <person name="Buee M."/>
            <person name="Carver A."/>
            <person name="Chen C."/>
            <person name="Cichocki N."/>
            <person name="Clum A."/>
            <person name="Culley D."/>
            <person name="Crous P.W."/>
            <person name="Fauchery L."/>
            <person name="Girlanda M."/>
            <person name="Hayes R."/>
            <person name="Keri Z."/>
            <person name="LaButti K."/>
            <person name="Lipzen A."/>
            <person name="Lombard V."/>
            <person name="Magnuson J."/>
            <person name="Maillard F."/>
            <person name="Morin E."/>
            <person name="Murat C."/>
            <person name="Nolan M."/>
            <person name="Ohm R."/>
            <person name="Pangilinan J."/>
            <person name="Pereira M."/>
            <person name="Perotto S."/>
            <person name="Peter M."/>
            <person name="Riley R."/>
            <person name="Sitrit Y."/>
            <person name="Stielow B."/>
            <person name="Szollosi G."/>
            <person name="Zifcakova L."/>
            <person name="Stursova M."/>
            <person name="Spatafora J.W."/>
            <person name="Tedersoo L."/>
            <person name="Vaario L.-M."/>
            <person name="Yamada A."/>
            <person name="Yan M."/>
            <person name="Wang P."/>
            <person name="Xu J."/>
            <person name="Bruns T."/>
            <person name="Baldrian P."/>
            <person name="Vilgalys R."/>
            <person name="Henrissat B."/>
            <person name="Grigoriev I.V."/>
            <person name="Hibbett D."/>
            <person name="Nagy L.G."/>
            <person name="Martin F.M."/>
        </authorList>
    </citation>
    <scope>NUCLEOTIDE SEQUENCE</scope>
    <source>
        <strain evidence="2">BED1</strain>
    </source>
</reference>
<feature type="region of interest" description="Disordered" evidence="1">
    <location>
        <begin position="21"/>
        <end position="123"/>
    </location>
</feature>
<dbReference type="AlphaFoldDB" id="A0AAD4G5V7"/>
<sequence>MPIVSRFTHNFLRYRSVHATQTPITGRPRVYTATSQDKTTRSERCIPHVRCSASVSTPGGSEQLAYPDPNAKEVKKKKEKVYHPQPPGKGKNGKYAPAPADGVAADETRASGPPASQPDGEAI</sequence>
<accession>A0AAD4G5V7</accession>
<gene>
    <name evidence="2" type="ORF">L210DRAFT_134184</name>
</gene>
<evidence type="ECO:0000313" key="2">
    <source>
        <dbReference type="EMBL" id="KAF8414880.1"/>
    </source>
</evidence>
<evidence type="ECO:0000313" key="3">
    <source>
        <dbReference type="Proteomes" id="UP001194468"/>
    </source>
</evidence>
<dbReference type="Proteomes" id="UP001194468">
    <property type="component" value="Unassembled WGS sequence"/>
</dbReference>
<name>A0AAD4G5V7_BOLED</name>
<proteinExistence type="predicted"/>
<dbReference type="EMBL" id="WHUW01000409">
    <property type="protein sequence ID" value="KAF8414880.1"/>
    <property type="molecule type" value="Genomic_DNA"/>
</dbReference>